<dbReference type="Gene3D" id="3.20.20.450">
    <property type="entry name" value="EAL domain"/>
    <property type="match status" value="1"/>
</dbReference>
<feature type="transmembrane region" description="Helical" evidence="1">
    <location>
        <begin position="12"/>
        <end position="36"/>
    </location>
</feature>
<dbReference type="SUPFAM" id="SSF141868">
    <property type="entry name" value="EAL domain-like"/>
    <property type="match status" value="1"/>
</dbReference>
<accession>A0AAX2A659</accession>
<dbReference type="PROSITE" id="PS50112">
    <property type="entry name" value="PAS"/>
    <property type="match status" value="1"/>
</dbReference>
<comment type="caution">
    <text evidence="7">The sequence shown here is derived from an EMBL/GenBank/DDBJ whole genome shotgun (WGS) entry which is preliminary data.</text>
</comment>
<dbReference type="InterPro" id="IPR000160">
    <property type="entry name" value="GGDEF_dom"/>
</dbReference>
<evidence type="ECO:0000259" key="4">
    <source>
        <dbReference type="PROSITE" id="PS50883"/>
    </source>
</evidence>
<dbReference type="EMBL" id="PDKM01000004">
    <property type="protein sequence ID" value="RXK09737.1"/>
    <property type="molecule type" value="Genomic_DNA"/>
</dbReference>
<dbReference type="InterPro" id="IPR035919">
    <property type="entry name" value="EAL_sf"/>
</dbReference>
<reference evidence="7 8" key="1">
    <citation type="submission" date="2017-10" db="EMBL/GenBank/DDBJ databases">
        <title>Genomics of the genus Arcobacter.</title>
        <authorList>
            <person name="Perez-Cataluna A."/>
            <person name="Figueras M.J."/>
        </authorList>
    </citation>
    <scope>NUCLEOTIDE SEQUENCE [LARGE SCALE GENOMIC DNA]</scope>
    <source>
        <strain evidence="7 8">CECT 7835</strain>
    </source>
</reference>
<dbReference type="PROSITE" id="PS50885">
    <property type="entry name" value="HAMP"/>
    <property type="match status" value="1"/>
</dbReference>
<dbReference type="Proteomes" id="UP000289193">
    <property type="component" value="Unassembled WGS sequence"/>
</dbReference>
<evidence type="ECO:0000259" key="6">
    <source>
        <dbReference type="PROSITE" id="PS50887"/>
    </source>
</evidence>
<dbReference type="PROSITE" id="PS50887">
    <property type="entry name" value="GGDEF"/>
    <property type="match status" value="1"/>
</dbReference>
<dbReference type="Pfam" id="PF13426">
    <property type="entry name" value="PAS_9"/>
    <property type="match status" value="1"/>
</dbReference>
<dbReference type="InterPro" id="IPR001633">
    <property type="entry name" value="EAL_dom"/>
</dbReference>
<dbReference type="GO" id="GO:0016020">
    <property type="term" value="C:membrane"/>
    <property type="evidence" value="ECO:0007669"/>
    <property type="project" value="InterPro"/>
</dbReference>
<dbReference type="SMART" id="SM00091">
    <property type="entry name" value="PAS"/>
    <property type="match status" value="1"/>
</dbReference>
<name>A0AAX2A659_9BACT</name>
<feature type="domain" description="EAL" evidence="4">
    <location>
        <begin position="539"/>
        <end position="790"/>
    </location>
</feature>
<dbReference type="SMART" id="SM00052">
    <property type="entry name" value="EAL"/>
    <property type="match status" value="1"/>
</dbReference>
<keyword evidence="1" id="KW-0472">Membrane</keyword>
<dbReference type="InterPro" id="IPR003660">
    <property type="entry name" value="HAMP_dom"/>
</dbReference>
<feature type="domain" description="PAC" evidence="3">
    <location>
        <begin position="308"/>
        <end position="362"/>
    </location>
</feature>
<dbReference type="SMART" id="SM00267">
    <property type="entry name" value="GGDEF"/>
    <property type="match status" value="1"/>
</dbReference>
<dbReference type="CDD" id="cd00130">
    <property type="entry name" value="PAS"/>
    <property type="match status" value="1"/>
</dbReference>
<dbReference type="CDD" id="cd01948">
    <property type="entry name" value="EAL"/>
    <property type="match status" value="1"/>
</dbReference>
<feature type="domain" description="PAS" evidence="2">
    <location>
        <begin position="237"/>
        <end position="283"/>
    </location>
</feature>
<dbReference type="Pfam" id="PF00563">
    <property type="entry name" value="EAL"/>
    <property type="match status" value="1"/>
</dbReference>
<evidence type="ECO:0000259" key="3">
    <source>
        <dbReference type="PROSITE" id="PS50113"/>
    </source>
</evidence>
<dbReference type="Gene3D" id="6.10.340.10">
    <property type="match status" value="1"/>
</dbReference>
<dbReference type="InterPro" id="IPR000014">
    <property type="entry name" value="PAS"/>
</dbReference>
<dbReference type="NCBIfam" id="TIGR00254">
    <property type="entry name" value="GGDEF"/>
    <property type="match status" value="1"/>
</dbReference>
<dbReference type="AlphaFoldDB" id="A0AAX2A659"/>
<dbReference type="SMART" id="SM00086">
    <property type="entry name" value="PAC"/>
    <property type="match status" value="1"/>
</dbReference>
<dbReference type="Gene3D" id="3.30.450.20">
    <property type="entry name" value="PAS domain"/>
    <property type="match status" value="1"/>
</dbReference>
<dbReference type="PROSITE" id="PS50883">
    <property type="entry name" value="EAL"/>
    <property type="match status" value="1"/>
</dbReference>
<evidence type="ECO:0000259" key="5">
    <source>
        <dbReference type="PROSITE" id="PS50885"/>
    </source>
</evidence>
<proteinExistence type="predicted"/>
<dbReference type="SUPFAM" id="SSF55785">
    <property type="entry name" value="PYP-like sensor domain (PAS domain)"/>
    <property type="match status" value="1"/>
</dbReference>
<dbReference type="SUPFAM" id="SSF55073">
    <property type="entry name" value="Nucleotide cyclase"/>
    <property type="match status" value="1"/>
</dbReference>
<evidence type="ECO:0000313" key="8">
    <source>
        <dbReference type="Proteomes" id="UP000289193"/>
    </source>
</evidence>
<dbReference type="InterPro" id="IPR035965">
    <property type="entry name" value="PAS-like_dom_sf"/>
</dbReference>
<evidence type="ECO:0000259" key="2">
    <source>
        <dbReference type="PROSITE" id="PS50112"/>
    </source>
</evidence>
<keyword evidence="1" id="KW-0812">Transmembrane</keyword>
<dbReference type="PANTHER" id="PTHR44757:SF2">
    <property type="entry name" value="BIOFILM ARCHITECTURE MAINTENANCE PROTEIN MBAA"/>
    <property type="match status" value="1"/>
</dbReference>
<protein>
    <submittedName>
        <fullName evidence="7">Diguanylate cyclase</fullName>
    </submittedName>
</protein>
<dbReference type="InterPro" id="IPR000700">
    <property type="entry name" value="PAS-assoc_C"/>
</dbReference>
<dbReference type="InterPro" id="IPR029787">
    <property type="entry name" value="Nucleotide_cyclase"/>
</dbReference>
<dbReference type="InterPro" id="IPR052155">
    <property type="entry name" value="Biofilm_reg_signaling"/>
</dbReference>
<feature type="domain" description="HAMP" evidence="5">
    <location>
        <begin position="184"/>
        <end position="237"/>
    </location>
</feature>
<feature type="transmembrane region" description="Helical" evidence="1">
    <location>
        <begin position="161"/>
        <end position="183"/>
    </location>
</feature>
<dbReference type="NCBIfam" id="TIGR00229">
    <property type="entry name" value="sensory_box"/>
    <property type="match status" value="1"/>
</dbReference>
<evidence type="ECO:0000313" key="7">
    <source>
        <dbReference type="EMBL" id="RXK09737.1"/>
    </source>
</evidence>
<evidence type="ECO:0000256" key="1">
    <source>
        <dbReference type="SAM" id="Phobius"/>
    </source>
</evidence>
<dbReference type="Gene3D" id="3.30.70.270">
    <property type="match status" value="1"/>
</dbReference>
<dbReference type="CDD" id="cd01949">
    <property type="entry name" value="GGDEF"/>
    <property type="match status" value="1"/>
</dbReference>
<keyword evidence="1" id="KW-1133">Transmembrane helix</keyword>
<dbReference type="GO" id="GO:0007165">
    <property type="term" value="P:signal transduction"/>
    <property type="evidence" value="ECO:0007669"/>
    <property type="project" value="InterPro"/>
</dbReference>
<sequence>MTRRHYRGSIKTRLTFIILFVTSVTVIIGYSSFIYWNLSSQHERAINLSKTVGDVLSQDIAKLILLKDIAIAADITSGLKSFDNLNSMVLYKLDGEPIFQYSKDDKSFEVKELQTDFKNENNFNKSIFKLFIHADYQDTHLGYIELNFKVDTIWDMIKRDIFILFVFSIALLVFSFLLANFFAKKFTQPILKLVNFLNKIDYIDSLKHKITTREDNEFGKLYDEVNYMLKRIENSQEAEKIAAAAFETKSGMVITNKDRIILQVNRAFCKITGYAKEEVIGKTPSILKSNVQNKSFYKKMRKTLEKYKYWSGELYNKHKDGTIYPEYLTIQTVLDDNGKVIYYVGSFIDLTLQKETEAKVEYLEQYDSLTGLANKKLLINNIQKYLDEEKQKNWGTILCLDLKDFKLINEAYGHSAGDSILQTITKKLKESFTEANLIARIGADEFIIWFSNIAQTKDKASIEAKSLAEFLITKISEPIYYENKAINPLPFIGIALYNNKALDANELFKEADTALHLAKKNEQHFSFFDEQAKNLAQTHLDTYSQLSKAIKRNQFELYYQLQYNHKNEIFGAEALIRWIHPTQGILSPDKFISIAEKTGLIIPITTWVIKNACMQLNIWQKEPKSSSWIIAINISAKEFSQDDFVDIVKKYIHMYEIKANRLKLELTESILVKDIDLVISKMTKLREIGVQISLDDFGTGYSSLQYLRNLPLNQVKIDRVFVNNILNNKNDVAIVKSILLLAESLNLEVVAEGVETKEHYKFLIELGCKLFQGFYLAKPSKIEDIDALIN</sequence>
<dbReference type="PANTHER" id="PTHR44757">
    <property type="entry name" value="DIGUANYLATE CYCLASE DGCP"/>
    <property type="match status" value="1"/>
</dbReference>
<dbReference type="Pfam" id="PF00990">
    <property type="entry name" value="GGDEF"/>
    <property type="match status" value="1"/>
</dbReference>
<feature type="domain" description="GGDEF" evidence="6">
    <location>
        <begin position="393"/>
        <end position="530"/>
    </location>
</feature>
<dbReference type="InterPro" id="IPR043128">
    <property type="entry name" value="Rev_trsase/Diguanyl_cyclase"/>
</dbReference>
<organism evidence="7 8">
    <name type="scientific">Halarcobacter bivalviorum</name>
    <dbReference type="NCBI Taxonomy" id="663364"/>
    <lineage>
        <taxon>Bacteria</taxon>
        <taxon>Pseudomonadati</taxon>
        <taxon>Campylobacterota</taxon>
        <taxon>Epsilonproteobacteria</taxon>
        <taxon>Campylobacterales</taxon>
        <taxon>Arcobacteraceae</taxon>
        <taxon>Halarcobacter</taxon>
    </lineage>
</organism>
<dbReference type="InterPro" id="IPR001610">
    <property type="entry name" value="PAC"/>
</dbReference>
<dbReference type="PROSITE" id="PS50113">
    <property type="entry name" value="PAC"/>
    <property type="match status" value="1"/>
</dbReference>
<keyword evidence="8" id="KW-1185">Reference proteome</keyword>
<gene>
    <name evidence="7" type="ORF">CRV05_08380</name>
</gene>